<dbReference type="Proteomes" id="UP000077755">
    <property type="component" value="Chromosome 2"/>
</dbReference>
<evidence type="ECO:0000256" key="3">
    <source>
        <dbReference type="SAM" id="SignalP"/>
    </source>
</evidence>
<dbReference type="AlphaFoldDB" id="A0A166CVA8"/>
<organism evidence="4">
    <name type="scientific">Daucus carota subsp. sativus</name>
    <name type="common">Carrot</name>
    <dbReference type="NCBI Taxonomy" id="79200"/>
    <lineage>
        <taxon>Eukaryota</taxon>
        <taxon>Viridiplantae</taxon>
        <taxon>Streptophyta</taxon>
        <taxon>Embryophyta</taxon>
        <taxon>Tracheophyta</taxon>
        <taxon>Spermatophyta</taxon>
        <taxon>Magnoliopsida</taxon>
        <taxon>eudicotyledons</taxon>
        <taxon>Gunneridae</taxon>
        <taxon>Pentapetalae</taxon>
        <taxon>asterids</taxon>
        <taxon>campanulids</taxon>
        <taxon>Apiales</taxon>
        <taxon>Apiaceae</taxon>
        <taxon>Apioideae</taxon>
        <taxon>Scandiceae</taxon>
        <taxon>Daucinae</taxon>
        <taxon>Daucus</taxon>
        <taxon>Daucus sect. Daucus</taxon>
    </lineage>
</organism>
<keyword evidence="2" id="KW-1015">Disulfide bond</keyword>
<dbReference type="Gramene" id="KZN04384">
    <property type="protein sequence ID" value="KZN04384"/>
    <property type="gene ID" value="DCAR_005221"/>
</dbReference>
<dbReference type="OrthoDB" id="1888725at2759"/>
<dbReference type="OMA" id="CKEPAIG"/>
<dbReference type="PANTHER" id="PTHR31614">
    <property type="entry name" value="PROTEIN DOWNSTREAM OF FLC-RELATED"/>
    <property type="match status" value="1"/>
</dbReference>
<evidence type="ECO:0000256" key="2">
    <source>
        <dbReference type="ARBA" id="ARBA00023157"/>
    </source>
</evidence>
<reference evidence="5" key="2">
    <citation type="submission" date="2022-03" db="EMBL/GenBank/DDBJ databases">
        <title>Draft title - Genomic analysis of global carrot germplasm unveils the trajectory of domestication and the origin of high carotenoid orange carrot.</title>
        <authorList>
            <person name="Iorizzo M."/>
            <person name="Ellison S."/>
            <person name="Senalik D."/>
            <person name="Macko-Podgorni A."/>
            <person name="Grzebelus D."/>
            <person name="Bostan H."/>
            <person name="Rolling W."/>
            <person name="Curaba J."/>
            <person name="Simon P."/>
        </authorList>
    </citation>
    <scope>NUCLEOTIDE SEQUENCE</scope>
    <source>
        <tissue evidence="5">Leaf</tissue>
    </source>
</reference>
<keyword evidence="3" id="KW-0732">Signal</keyword>
<name>A0A166CVA8_DAUCS</name>
<keyword evidence="6" id="KW-1185">Reference proteome</keyword>
<dbReference type="InterPro" id="IPR006041">
    <property type="entry name" value="Pollen_Ole_e1_allergen"/>
</dbReference>
<comment type="similarity">
    <text evidence="1">Belongs to the Ole e I family.</text>
</comment>
<evidence type="ECO:0000313" key="5">
    <source>
        <dbReference type="EMBL" id="WOG86641.1"/>
    </source>
</evidence>
<accession>A0A166CVA8</accession>
<dbReference type="Pfam" id="PF01190">
    <property type="entry name" value="Pollen_Ole_e_1"/>
    <property type="match status" value="1"/>
</dbReference>
<feature type="chain" id="PRO_5010064580" evidence="3">
    <location>
        <begin position="25"/>
        <end position="166"/>
    </location>
</feature>
<dbReference type="EMBL" id="CP093344">
    <property type="protein sequence ID" value="WOG86641.1"/>
    <property type="molecule type" value="Genomic_DNA"/>
</dbReference>
<sequence length="166" mass="18166">MSKPYQTLILSVTTLFFLVTLCAAKENHFSVQGQVFCDVCRAGFFTKPCTYIKGATVRLECRNREQDTVLTFKGEATTDDSGTYHISVDGPDFEDDICEVKLVKSPDSDCNEINVKNSNDKARVSLAANSGMTSDVRMANPIGFLKKSANSECSKLLEAMGVVPDT</sequence>
<evidence type="ECO:0000313" key="6">
    <source>
        <dbReference type="Proteomes" id="UP000077755"/>
    </source>
</evidence>
<reference evidence="4" key="1">
    <citation type="journal article" date="2016" name="Nat. Genet.">
        <title>A high-quality carrot genome assembly provides new insights into carotenoid accumulation and asterid genome evolution.</title>
        <authorList>
            <person name="Iorizzo M."/>
            <person name="Ellison S."/>
            <person name="Senalik D."/>
            <person name="Zeng P."/>
            <person name="Satapoomin P."/>
            <person name="Huang J."/>
            <person name="Bowman M."/>
            <person name="Iovene M."/>
            <person name="Sanseverino W."/>
            <person name="Cavagnaro P."/>
            <person name="Yildiz M."/>
            <person name="Macko-Podgorni A."/>
            <person name="Moranska E."/>
            <person name="Grzebelus E."/>
            <person name="Grzebelus D."/>
            <person name="Ashrafi H."/>
            <person name="Zheng Z."/>
            <person name="Cheng S."/>
            <person name="Spooner D."/>
            <person name="Van Deynze A."/>
            <person name="Simon P."/>
        </authorList>
    </citation>
    <scope>NUCLEOTIDE SEQUENCE [LARGE SCALE GENOMIC DNA]</scope>
    <source>
        <tissue evidence="4">Leaf</tissue>
    </source>
</reference>
<proteinExistence type="inferred from homology"/>
<evidence type="ECO:0000313" key="4">
    <source>
        <dbReference type="EMBL" id="KZN04384.1"/>
    </source>
</evidence>
<feature type="signal peptide" evidence="3">
    <location>
        <begin position="1"/>
        <end position="24"/>
    </location>
</feature>
<evidence type="ECO:0000256" key="1">
    <source>
        <dbReference type="ARBA" id="ARBA00010049"/>
    </source>
</evidence>
<dbReference type="Gramene" id="KZN04383">
    <property type="protein sequence ID" value="KZN04383"/>
    <property type="gene ID" value="DCAR_005220"/>
</dbReference>
<dbReference type="EMBL" id="LNRQ01000002">
    <property type="protein sequence ID" value="KZN04384.1"/>
    <property type="molecule type" value="Genomic_DNA"/>
</dbReference>
<dbReference type="PANTHER" id="PTHR31614:SF5">
    <property type="entry name" value="ALLERGEN-LIKE PROTEIN BRSN20"/>
    <property type="match status" value="1"/>
</dbReference>
<gene>
    <name evidence="4" type="ORF">DCAR_005221</name>
    <name evidence="5" type="ORF">DCAR_0205858</name>
</gene>
<protein>
    <submittedName>
        <fullName evidence="4">Uncharacterized protein</fullName>
    </submittedName>
</protein>